<dbReference type="RefSeq" id="WP_145372666.1">
    <property type="nucleotide sequence ID" value="NZ_CP036275.1"/>
</dbReference>
<evidence type="ECO:0000313" key="2">
    <source>
        <dbReference type="Proteomes" id="UP000320496"/>
    </source>
</evidence>
<accession>A0A517ZFX0</accession>
<dbReference type="OrthoDB" id="214050at2"/>
<reference evidence="1 2" key="1">
    <citation type="submission" date="2019-02" db="EMBL/GenBank/DDBJ databases">
        <title>Deep-cultivation of Planctomycetes and their phenomic and genomic characterization uncovers novel biology.</title>
        <authorList>
            <person name="Wiegand S."/>
            <person name="Jogler M."/>
            <person name="Boedeker C."/>
            <person name="Pinto D."/>
            <person name="Vollmers J."/>
            <person name="Rivas-Marin E."/>
            <person name="Kohn T."/>
            <person name="Peeters S.H."/>
            <person name="Heuer A."/>
            <person name="Rast P."/>
            <person name="Oberbeckmann S."/>
            <person name="Bunk B."/>
            <person name="Jeske O."/>
            <person name="Meyerdierks A."/>
            <person name="Storesund J.E."/>
            <person name="Kallscheuer N."/>
            <person name="Luecker S."/>
            <person name="Lage O.M."/>
            <person name="Pohl T."/>
            <person name="Merkel B.J."/>
            <person name="Hornburger P."/>
            <person name="Mueller R.-W."/>
            <person name="Bruemmer F."/>
            <person name="Labrenz M."/>
            <person name="Spormann A.M."/>
            <person name="Op den Camp H."/>
            <person name="Overmann J."/>
            <person name="Amann R."/>
            <person name="Jetten M.S.M."/>
            <person name="Mascher T."/>
            <person name="Medema M.H."/>
            <person name="Devos D.P."/>
            <person name="Kaster A.-K."/>
            <person name="Ovreas L."/>
            <person name="Rohde M."/>
            <person name="Galperin M.Y."/>
            <person name="Jogler C."/>
        </authorList>
    </citation>
    <scope>NUCLEOTIDE SEQUENCE [LARGE SCALE GENOMIC DNA]</scope>
    <source>
        <strain evidence="1 2">Mal4</strain>
    </source>
</reference>
<proteinExistence type="predicted"/>
<sequence length="88" mass="9749">MSFTGQTQASRFSGRHEADPALAELIARVERTVRSRTGDHIRDLRVELEGPNIVLSGTTDTYYSKQLATHAAFGELSDHALHNVIEVE</sequence>
<keyword evidence="2" id="KW-1185">Reference proteome</keyword>
<protein>
    <recommendedName>
        <fullName evidence="3">BON domain protein</fullName>
    </recommendedName>
</protein>
<evidence type="ECO:0008006" key="3">
    <source>
        <dbReference type="Google" id="ProtNLM"/>
    </source>
</evidence>
<gene>
    <name evidence="1" type="ORF">Mal4_57280</name>
</gene>
<dbReference type="Proteomes" id="UP000320496">
    <property type="component" value="Chromosome"/>
</dbReference>
<dbReference type="KEGG" id="mri:Mal4_57280"/>
<evidence type="ECO:0000313" key="1">
    <source>
        <dbReference type="EMBL" id="QDU41361.1"/>
    </source>
</evidence>
<dbReference type="EMBL" id="CP036275">
    <property type="protein sequence ID" value="QDU41361.1"/>
    <property type="molecule type" value="Genomic_DNA"/>
</dbReference>
<name>A0A517ZFX0_9PLAN</name>
<organism evidence="1 2">
    <name type="scientific">Maioricimonas rarisocia</name>
    <dbReference type="NCBI Taxonomy" id="2528026"/>
    <lineage>
        <taxon>Bacteria</taxon>
        <taxon>Pseudomonadati</taxon>
        <taxon>Planctomycetota</taxon>
        <taxon>Planctomycetia</taxon>
        <taxon>Planctomycetales</taxon>
        <taxon>Planctomycetaceae</taxon>
        <taxon>Maioricimonas</taxon>
    </lineage>
</organism>
<dbReference type="AlphaFoldDB" id="A0A517ZFX0"/>